<protein>
    <submittedName>
        <fullName evidence="4">4-hydroxythreonine-4-phosphate dehydrogenase</fullName>
        <ecNumber evidence="4">1.1.1.262</ecNumber>
    </submittedName>
</protein>
<dbReference type="RefSeq" id="WP_238751049.1">
    <property type="nucleotide sequence ID" value="NZ_CAKLPZ010000002.1"/>
</dbReference>
<evidence type="ECO:0000313" key="5">
    <source>
        <dbReference type="Proteomes" id="UP000837803"/>
    </source>
</evidence>
<gene>
    <name evidence="4" type="primary">pdxA</name>
    <name evidence="4" type="ORF">LEM8419_02097</name>
</gene>
<comment type="caution">
    <text evidence="4">The sequence shown here is derived from an EMBL/GenBank/DDBJ whole genome shotgun (WGS) entry which is preliminary data.</text>
</comment>
<dbReference type="InterPro" id="IPR005255">
    <property type="entry name" value="PdxA_fam"/>
</dbReference>
<dbReference type="SUPFAM" id="SSF53659">
    <property type="entry name" value="Isocitrate/Isopropylmalate dehydrogenase-like"/>
    <property type="match status" value="1"/>
</dbReference>
<evidence type="ECO:0000256" key="1">
    <source>
        <dbReference type="ARBA" id="ARBA00022723"/>
    </source>
</evidence>
<evidence type="ECO:0000256" key="3">
    <source>
        <dbReference type="ARBA" id="ARBA00023027"/>
    </source>
</evidence>
<keyword evidence="5" id="KW-1185">Reference proteome</keyword>
<evidence type="ECO:0000313" key="4">
    <source>
        <dbReference type="EMBL" id="CAH1001199.1"/>
    </source>
</evidence>
<dbReference type="Pfam" id="PF04166">
    <property type="entry name" value="PdxA"/>
    <property type="match status" value="1"/>
</dbReference>
<name>A0ABM9B1H6_9BACT</name>
<dbReference type="EMBL" id="CAKLPZ010000002">
    <property type="protein sequence ID" value="CAH1001199.1"/>
    <property type="molecule type" value="Genomic_DNA"/>
</dbReference>
<dbReference type="Gene3D" id="3.40.718.10">
    <property type="entry name" value="Isopropylmalate Dehydrogenase"/>
    <property type="match status" value="1"/>
</dbReference>
<evidence type="ECO:0000256" key="2">
    <source>
        <dbReference type="ARBA" id="ARBA00023002"/>
    </source>
</evidence>
<organism evidence="4 5">
    <name type="scientific">Neolewinella maritima</name>
    <dbReference type="NCBI Taxonomy" id="1383882"/>
    <lineage>
        <taxon>Bacteria</taxon>
        <taxon>Pseudomonadati</taxon>
        <taxon>Bacteroidota</taxon>
        <taxon>Saprospiria</taxon>
        <taxon>Saprospirales</taxon>
        <taxon>Lewinellaceae</taxon>
        <taxon>Neolewinella</taxon>
    </lineage>
</organism>
<sequence>MAPLRVGISIGDVNGIGPEVVVKALTRATLLELFTPVVYASPTVFAGYTDGSHTFQFTAVAGAEDAREGEVSLVTAWEEPIEYTPGQATAAGGRAAAQSLERAVADLKASTIDALVTAPINKSVMPADDFPFPGHTEMLTTRLEADESLMFLVTDELRVGVVTNHIPVSEVATAVTQKKILEKLQIMDRSLRADFGIVKPLIGVLALNPHAGDDGRIGNEDATVVRPAIEQAKAAGIMAMGPYPADGFFGSGNFQKFDAVLAMYHDQGLIPFKALSFGKGVNFTAGLSAIRTSPDHGTAYDLVGQDKASPDSFLAALFLARETFFNRRRYLEDTANPLESRMHLVYKRKSGKPPRGKR</sequence>
<dbReference type="GO" id="GO:0050570">
    <property type="term" value="F:4-hydroxythreonine-4-phosphate dehydrogenase activity"/>
    <property type="evidence" value="ECO:0007669"/>
    <property type="project" value="UniProtKB-EC"/>
</dbReference>
<dbReference type="Proteomes" id="UP000837803">
    <property type="component" value="Unassembled WGS sequence"/>
</dbReference>
<proteinExistence type="predicted"/>
<accession>A0ABM9B1H6</accession>
<keyword evidence="3" id="KW-0520">NAD</keyword>
<keyword evidence="2 4" id="KW-0560">Oxidoreductase</keyword>
<dbReference type="EC" id="1.1.1.262" evidence="4"/>
<reference evidence="4" key="1">
    <citation type="submission" date="2021-12" db="EMBL/GenBank/DDBJ databases">
        <authorList>
            <person name="Rodrigo-Torres L."/>
            <person name="Arahal R. D."/>
            <person name="Lucena T."/>
        </authorList>
    </citation>
    <scope>NUCLEOTIDE SEQUENCE</scope>
    <source>
        <strain evidence="4">CECT 8419</strain>
    </source>
</reference>
<dbReference type="NCBIfam" id="TIGR00557">
    <property type="entry name" value="pdxA"/>
    <property type="match status" value="1"/>
</dbReference>
<keyword evidence="1" id="KW-0479">Metal-binding</keyword>
<dbReference type="PANTHER" id="PTHR30004">
    <property type="entry name" value="4-HYDROXYTHREONINE-4-PHOSPHATE DEHYDROGENASE"/>
    <property type="match status" value="1"/>
</dbReference>
<dbReference type="PANTHER" id="PTHR30004:SF6">
    <property type="entry name" value="D-THREONATE 4-PHOSPHATE DEHYDROGENASE"/>
    <property type="match status" value="1"/>
</dbReference>